<sequence>MPKTLLPKTLIAALPALLVAACSQLPQRQAPPPPASTAQTPPPNTAPAPQPVAKPAQLALLLPLSGAFSATADSVRDGFFSAYFNDSLHPPVRVYDVGSTPSSLRAAYQTALREGATFIIGPLRKSDVAALAGDVPAVPVLALNYLDDGAQTPPDFYQFGLSPEDEARSAAREALAQGLHRAVALVPSADWGDRVVDAFNQTLRAGGGAVVAEQHYDQGTYDQSKIIAALMGVDASQARHRALTAALGESSEYEPQRRQDIDMIFIAARGQDARMLMPQLKFNRAGDLPVYATALVYDGKPSADTAGVRFCDAPWTIGDSPALQQARAASDGLPISNPRLFALGRDAYGLSAGLAQHRIREGDTLDGVTGKLEWQGTVIHRDLSCVQIGDSGLSPLNP</sequence>
<dbReference type="SUPFAM" id="SSF53822">
    <property type="entry name" value="Periplasmic binding protein-like I"/>
    <property type="match status" value="1"/>
</dbReference>
<keyword evidence="3" id="KW-0732">Signal</keyword>
<reference evidence="4" key="1">
    <citation type="submission" date="2020-03" db="EMBL/GenBank/DDBJ databases">
        <title>Solimonas marina sp. nov., isolated from deep seawater of the Pacific Ocean.</title>
        <authorList>
            <person name="Liu X."/>
            <person name="Lai Q."/>
            <person name="Sun F."/>
            <person name="Gai Y."/>
            <person name="Li G."/>
            <person name="Shao Z."/>
        </authorList>
    </citation>
    <scope>NUCLEOTIDE SEQUENCE</scope>
    <source>
        <strain evidence="4">C16B3</strain>
    </source>
</reference>
<dbReference type="Pfam" id="PF04348">
    <property type="entry name" value="LppC"/>
    <property type="match status" value="1"/>
</dbReference>
<accession>A0A969W9G3</accession>
<feature type="compositionally biased region" description="Pro residues" evidence="2">
    <location>
        <begin position="29"/>
        <end position="51"/>
    </location>
</feature>
<evidence type="ECO:0000256" key="3">
    <source>
        <dbReference type="SAM" id="SignalP"/>
    </source>
</evidence>
<evidence type="ECO:0000313" key="4">
    <source>
        <dbReference type="EMBL" id="NKF21376.1"/>
    </source>
</evidence>
<protein>
    <submittedName>
        <fullName evidence="4">Penicillin-binding protein activator</fullName>
    </submittedName>
</protein>
<feature type="chain" id="PRO_5036799751" evidence="3">
    <location>
        <begin position="21"/>
        <end position="398"/>
    </location>
</feature>
<evidence type="ECO:0000256" key="2">
    <source>
        <dbReference type="SAM" id="MobiDB-lite"/>
    </source>
</evidence>
<dbReference type="Proteomes" id="UP000653472">
    <property type="component" value="Unassembled WGS sequence"/>
</dbReference>
<keyword evidence="1" id="KW-0472">Membrane</keyword>
<dbReference type="PANTHER" id="PTHR38038">
    <property type="entry name" value="PENICILLIN-BINDING PROTEIN ACTIVATOR LPOA"/>
    <property type="match status" value="1"/>
</dbReference>
<proteinExistence type="predicted"/>
<dbReference type="Gene3D" id="3.40.50.2300">
    <property type="match status" value="2"/>
</dbReference>
<dbReference type="EMBL" id="JAAVXB010000002">
    <property type="protein sequence ID" value="NKF21376.1"/>
    <property type="molecule type" value="Genomic_DNA"/>
</dbReference>
<feature type="region of interest" description="Disordered" evidence="2">
    <location>
        <begin position="26"/>
        <end position="51"/>
    </location>
</feature>
<keyword evidence="5" id="KW-1185">Reference proteome</keyword>
<dbReference type="PROSITE" id="PS51257">
    <property type="entry name" value="PROKAR_LIPOPROTEIN"/>
    <property type="match status" value="1"/>
</dbReference>
<dbReference type="InterPro" id="IPR028082">
    <property type="entry name" value="Peripla_BP_I"/>
</dbReference>
<dbReference type="PANTHER" id="PTHR38038:SF1">
    <property type="entry name" value="PENICILLIN-BINDING PROTEIN ACTIVATOR LPOA"/>
    <property type="match status" value="1"/>
</dbReference>
<dbReference type="AlphaFoldDB" id="A0A969W9G3"/>
<dbReference type="CDD" id="cd06339">
    <property type="entry name" value="PBP1_YraM_LppC_lipoprotein-like"/>
    <property type="match status" value="1"/>
</dbReference>
<name>A0A969W9G3_9GAMM</name>
<dbReference type="InterPro" id="IPR007443">
    <property type="entry name" value="LpoA"/>
</dbReference>
<feature type="signal peptide" evidence="3">
    <location>
        <begin position="1"/>
        <end position="20"/>
    </location>
</feature>
<dbReference type="RefSeq" id="WP_168146648.1">
    <property type="nucleotide sequence ID" value="NZ_JAAVXB010000002.1"/>
</dbReference>
<organism evidence="4 5">
    <name type="scientific">Solimonas marina</name>
    <dbReference type="NCBI Taxonomy" id="2714601"/>
    <lineage>
        <taxon>Bacteria</taxon>
        <taxon>Pseudomonadati</taxon>
        <taxon>Pseudomonadota</taxon>
        <taxon>Gammaproteobacteria</taxon>
        <taxon>Nevskiales</taxon>
        <taxon>Nevskiaceae</taxon>
        <taxon>Solimonas</taxon>
    </lineage>
</organism>
<comment type="caution">
    <text evidence="4">The sequence shown here is derived from an EMBL/GenBank/DDBJ whole genome shotgun (WGS) entry which is preliminary data.</text>
</comment>
<gene>
    <name evidence="4" type="ORF">G7Y82_03530</name>
</gene>
<dbReference type="GO" id="GO:0009252">
    <property type="term" value="P:peptidoglycan biosynthetic process"/>
    <property type="evidence" value="ECO:0007669"/>
    <property type="project" value="TreeGrafter"/>
</dbReference>
<dbReference type="GO" id="GO:0031241">
    <property type="term" value="C:periplasmic side of cell outer membrane"/>
    <property type="evidence" value="ECO:0007669"/>
    <property type="project" value="TreeGrafter"/>
</dbReference>
<evidence type="ECO:0000313" key="5">
    <source>
        <dbReference type="Proteomes" id="UP000653472"/>
    </source>
</evidence>
<dbReference type="GO" id="GO:0030234">
    <property type="term" value="F:enzyme regulator activity"/>
    <property type="evidence" value="ECO:0007669"/>
    <property type="project" value="TreeGrafter"/>
</dbReference>
<evidence type="ECO:0000256" key="1">
    <source>
        <dbReference type="ARBA" id="ARBA00023136"/>
    </source>
</evidence>